<evidence type="ECO:0000313" key="5">
    <source>
        <dbReference type="EMBL" id="SHF69178.1"/>
    </source>
</evidence>
<feature type="domain" description="Carbohydrate kinase PfkB" evidence="4">
    <location>
        <begin position="308"/>
        <end position="365"/>
    </location>
</feature>
<dbReference type="PANTHER" id="PTHR43320">
    <property type="entry name" value="SUGAR KINASE"/>
    <property type="match status" value="1"/>
</dbReference>
<evidence type="ECO:0000256" key="1">
    <source>
        <dbReference type="ARBA" id="ARBA00010688"/>
    </source>
</evidence>
<name>A0A1M5DQ67_9FLAO</name>
<reference evidence="6" key="1">
    <citation type="submission" date="2016-11" db="EMBL/GenBank/DDBJ databases">
        <authorList>
            <person name="Varghese N."/>
            <person name="Submissions S."/>
        </authorList>
    </citation>
    <scope>NUCLEOTIDE SEQUENCE [LARGE SCALE GENOMIC DNA]</scope>
    <source>
        <strain evidence="6">DSM 17539</strain>
    </source>
</reference>
<dbReference type="EMBL" id="FQUX01000006">
    <property type="protein sequence ID" value="SHF69178.1"/>
    <property type="molecule type" value="Genomic_DNA"/>
</dbReference>
<dbReference type="InterPro" id="IPR052700">
    <property type="entry name" value="Carb_kinase_PfkB-like"/>
</dbReference>
<proteinExistence type="inferred from homology"/>
<feature type="domain" description="Carbohydrate kinase PfkB" evidence="4">
    <location>
        <begin position="55"/>
        <end position="262"/>
    </location>
</feature>
<evidence type="ECO:0000256" key="2">
    <source>
        <dbReference type="ARBA" id="ARBA00022679"/>
    </source>
</evidence>
<dbReference type="Gene3D" id="3.40.1190.20">
    <property type="match status" value="1"/>
</dbReference>
<comment type="similarity">
    <text evidence="1">Belongs to the carbohydrate kinase PfkB family.</text>
</comment>
<dbReference type="GO" id="GO:0016301">
    <property type="term" value="F:kinase activity"/>
    <property type="evidence" value="ECO:0007669"/>
    <property type="project" value="UniProtKB-KW"/>
</dbReference>
<dbReference type="Pfam" id="PF00294">
    <property type="entry name" value="PfkB"/>
    <property type="match status" value="2"/>
</dbReference>
<evidence type="ECO:0000256" key="3">
    <source>
        <dbReference type="ARBA" id="ARBA00022777"/>
    </source>
</evidence>
<dbReference type="InterPro" id="IPR029056">
    <property type="entry name" value="Ribokinase-like"/>
</dbReference>
<dbReference type="Proteomes" id="UP000184406">
    <property type="component" value="Unassembled WGS sequence"/>
</dbReference>
<keyword evidence="3 5" id="KW-0418">Kinase</keyword>
<protein>
    <submittedName>
        <fullName evidence="5">2-dehydro-3-deoxygluconokinase</fullName>
    </submittedName>
</protein>
<dbReference type="CDD" id="cd01166">
    <property type="entry name" value="KdgK"/>
    <property type="match status" value="1"/>
</dbReference>
<organism evidence="5 6">
    <name type="scientific">Arenibacter palladensis</name>
    <dbReference type="NCBI Taxonomy" id="237373"/>
    <lineage>
        <taxon>Bacteria</taxon>
        <taxon>Pseudomonadati</taxon>
        <taxon>Bacteroidota</taxon>
        <taxon>Flavobacteriia</taxon>
        <taxon>Flavobacteriales</taxon>
        <taxon>Flavobacteriaceae</taxon>
        <taxon>Arenibacter</taxon>
    </lineage>
</organism>
<keyword evidence="2" id="KW-0808">Transferase</keyword>
<dbReference type="AlphaFoldDB" id="A0A1M5DQ67"/>
<dbReference type="InterPro" id="IPR011611">
    <property type="entry name" value="PfkB_dom"/>
</dbReference>
<keyword evidence="6" id="KW-1185">Reference proteome</keyword>
<dbReference type="SUPFAM" id="SSF53613">
    <property type="entry name" value="Ribokinase-like"/>
    <property type="match status" value="1"/>
</dbReference>
<gene>
    <name evidence="5" type="ORF">SAMN03080594_106198</name>
</gene>
<sequence length="394" mass="44052">MHFSLTYLLIILLFNIQDYSQNKKQDNSYNCLNVFSFRVFVLLWYIYPANKKFSMKKVITFGEILLRLSTERHLRFSQATNFNATYGGGEFNVAVSLANYGFNAEFVTRLPKNDIGECALQEIRKHNVATTNIQFGGDRLGIYFLETGAGTRGSKVVYDRANSAIAEIEPNSIDWKAVFKDADWFHWSGVTPAISSKAAAVCLEAVKAAHKMGITISSDLNYRSKLWKYGKEPKDIMPELLKYSNVILGDLDTAFFMTGQEPQDPDYQDMDSLPELYDLLYKGSPDLSYVATTLRYSVNASHQKIGGILYDGKKIHYAKIREVTPVVDRVGSGDAFMGGLIYGLLQDKIDNQKTIDFAAAACCIKHTITGDFNLATLEEIEQLAGGNSSGKVSR</sequence>
<evidence type="ECO:0000313" key="6">
    <source>
        <dbReference type="Proteomes" id="UP000184406"/>
    </source>
</evidence>
<dbReference type="PANTHER" id="PTHR43320:SF2">
    <property type="entry name" value="2-DEHYDRO-3-DEOXYGLUCONOKINASE_2-DEHYDRO-3-DEOXYGALACTONOKINASE"/>
    <property type="match status" value="1"/>
</dbReference>
<evidence type="ECO:0000259" key="4">
    <source>
        <dbReference type="Pfam" id="PF00294"/>
    </source>
</evidence>
<accession>A0A1M5DQ67</accession>